<name>A0AAW7YXX0_9ALTE</name>
<evidence type="ECO:0000313" key="4">
    <source>
        <dbReference type="Proteomes" id="UP000056750"/>
    </source>
</evidence>
<dbReference type="Gene3D" id="2.10.109.10">
    <property type="entry name" value="Umud Fragment, subunit A"/>
    <property type="match status" value="1"/>
</dbReference>
<dbReference type="Proteomes" id="UP000056750">
    <property type="component" value="Chromosome"/>
</dbReference>
<protein>
    <submittedName>
        <fullName evidence="3">S24/S26 family peptidase</fullName>
    </submittedName>
</protein>
<dbReference type="SUPFAM" id="SSF51306">
    <property type="entry name" value="LexA/Signal peptidase"/>
    <property type="match status" value="1"/>
</dbReference>
<organism evidence="3 5">
    <name type="scientific">Alteromonas stellipolaris</name>
    <dbReference type="NCBI Taxonomy" id="233316"/>
    <lineage>
        <taxon>Bacteria</taxon>
        <taxon>Pseudomonadati</taxon>
        <taxon>Pseudomonadota</taxon>
        <taxon>Gammaproteobacteria</taxon>
        <taxon>Alteromonadales</taxon>
        <taxon>Alteromonadaceae</taxon>
        <taxon>Alteromonas/Salinimonas group</taxon>
        <taxon>Alteromonas</taxon>
    </lineage>
</organism>
<sequence>MLRLLAIEGNSMQPMLFAGDFILTCKWPKAWLQIGHVVVVNSDKYGVIVKRITKVCSIKGVMLQGDNALESVSTLAMGWIKPSDIIGKVIFTSPSRNQKLLTKNR</sequence>
<dbReference type="EMBL" id="CP013926">
    <property type="protein sequence ID" value="AMJ73209.1"/>
    <property type="molecule type" value="Genomic_DNA"/>
</dbReference>
<evidence type="ECO:0000313" key="5">
    <source>
        <dbReference type="Proteomes" id="UP001170717"/>
    </source>
</evidence>
<dbReference type="EMBL" id="JAUOQI010000002">
    <property type="protein sequence ID" value="MDO6576607.1"/>
    <property type="molecule type" value="Genomic_DNA"/>
</dbReference>
<dbReference type="InterPro" id="IPR015927">
    <property type="entry name" value="Peptidase_S24_S26A/B/C"/>
</dbReference>
<keyword evidence="4" id="KW-1185">Reference proteome</keyword>
<dbReference type="CDD" id="cd06462">
    <property type="entry name" value="Peptidase_S24_S26"/>
    <property type="match status" value="1"/>
</dbReference>
<dbReference type="KEGG" id="asq:AVL57_03965"/>
<dbReference type="AlphaFoldDB" id="A0AAW7YXX0"/>
<reference evidence="3" key="2">
    <citation type="submission" date="2023-07" db="EMBL/GenBank/DDBJ databases">
        <title>Genome content predicts the carbon catabolic preferences of heterotrophic bacteria.</title>
        <authorList>
            <person name="Gralka M."/>
        </authorList>
    </citation>
    <scope>NUCLEOTIDE SEQUENCE</scope>
    <source>
        <strain evidence="3">F2M12</strain>
    </source>
</reference>
<feature type="domain" description="Peptidase S24/S26A/S26B/S26C" evidence="1">
    <location>
        <begin position="4"/>
        <end position="89"/>
    </location>
</feature>
<reference evidence="2 4" key="1">
    <citation type="submission" date="2015-12" db="EMBL/GenBank/DDBJ databases">
        <title>Intraspecies pangenome expansion in the marine bacterium Alteromonas.</title>
        <authorList>
            <person name="Lopez-Perez M."/>
            <person name="Rodriguez-Valera F."/>
        </authorList>
    </citation>
    <scope>NUCLEOTIDE SEQUENCE [LARGE SCALE GENOMIC DNA]</scope>
    <source>
        <strain evidence="2 4">LMG 21861</strain>
    </source>
</reference>
<dbReference type="Pfam" id="PF00717">
    <property type="entry name" value="Peptidase_S24"/>
    <property type="match status" value="1"/>
</dbReference>
<dbReference type="Proteomes" id="UP001170717">
    <property type="component" value="Unassembled WGS sequence"/>
</dbReference>
<gene>
    <name evidence="2" type="ORF">AVL57_03965</name>
    <name evidence="3" type="ORF">Q4527_04355</name>
</gene>
<proteinExistence type="predicted"/>
<evidence type="ECO:0000259" key="1">
    <source>
        <dbReference type="Pfam" id="PF00717"/>
    </source>
</evidence>
<evidence type="ECO:0000313" key="3">
    <source>
        <dbReference type="EMBL" id="MDO6576607.1"/>
    </source>
</evidence>
<accession>A0AAW7YXX0</accession>
<dbReference type="InterPro" id="IPR036286">
    <property type="entry name" value="LexA/Signal_pep-like_sf"/>
</dbReference>
<evidence type="ECO:0000313" key="2">
    <source>
        <dbReference type="EMBL" id="AMJ73209.1"/>
    </source>
</evidence>
<dbReference type="RefSeq" id="WP_057794131.1">
    <property type="nucleotide sequence ID" value="NZ_CANLMS010000002.1"/>
</dbReference>